<gene>
    <name evidence="10" type="ORF">DBRI00130_LOCUS28436</name>
</gene>
<feature type="domain" description="Fucolectin tachylectin-4 pentraxin-1" evidence="9">
    <location>
        <begin position="699"/>
        <end position="845"/>
    </location>
</feature>
<dbReference type="GO" id="GO:0046872">
    <property type="term" value="F:metal ion binding"/>
    <property type="evidence" value="ECO:0007669"/>
    <property type="project" value="UniProtKB-KW"/>
</dbReference>
<evidence type="ECO:0000259" key="9">
    <source>
        <dbReference type="SMART" id="SM00607"/>
    </source>
</evidence>
<comment type="function">
    <text evidence="1">Acts as a defensive agent. Recognizes blood group fucosylated oligosaccharides including A, B, H and Lewis B-type antigens. Does not recognize Lewis A antigen and has low affinity for monovalent haptens.</text>
</comment>
<evidence type="ECO:0000256" key="5">
    <source>
        <dbReference type="ARBA" id="ARBA00022734"/>
    </source>
</evidence>
<feature type="region of interest" description="Disordered" evidence="8">
    <location>
        <begin position="666"/>
        <end position="689"/>
    </location>
</feature>
<feature type="region of interest" description="Disordered" evidence="8">
    <location>
        <begin position="64"/>
        <end position="86"/>
    </location>
</feature>
<dbReference type="Gene3D" id="2.60.120.260">
    <property type="entry name" value="Galactose-binding domain-like"/>
    <property type="match status" value="1"/>
</dbReference>
<keyword evidence="6" id="KW-0106">Calcium</keyword>
<dbReference type="Pfam" id="PF00754">
    <property type="entry name" value="F5_F8_type_C"/>
    <property type="match status" value="1"/>
</dbReference>
<feature type="compositionally biased region" description="Low complexity" evidence="8">
    <location>
        <begin position="667"/>
        <end position="684"/>
    </location>
</feature>
<dbReference type="InterPro" id="IPR008979">
    <property type="entry name" value="Galactose-bd-like_sf"/>
</dbReference>
<dbReference type="InterPro" id="IPR051941">
    <property type="entry name" value="BG_Antigen-Binding_Lectin"/>
</dbReference>
<proteinExistence type="inferred from homology"/>
<dbReference type="SUPFAM" id="SSF49785">
    <property type="entry name" value="Galactose-binding domain-like"/>
    <property type="match status" value="1"/>
</dbReference>
<evidence type="ECO:0000313" key="10">
    <source>
        <dbReference type="EMBL" id="CAE4632953.1"/>
    </source>
</evidence>
<dbReference type="GO" id="GO:0042806">
    <property type="term" value="F:fucose binding"/>
    <property type="evidence" value="ECO:0007669"/>
    <property type="project" value="UniProtKB-ARBA"/>
</dbReference>
<dbReference type="PANTHER" id="PTHR45713:SF6">
    <property type="entry name" value="F5_8 TYPE C DOMAIN-CONTAINING PROTEIN"/>
    <property type="match status" value="1"/>
</dbReference>
<keyword evidence="5" id="KW-0430">Lectin</keyword>
<dbReference type="InterPro" id="IPR000421">
    <property type="entry name" value="FA58C"/>
</dbReference>
<evidence type="ECO:0000256" key="1">
    <source>
        <dbReference type="ARBA" id="ARBA00002219"/>
    </source>
</evidence>
<reference evidence="10" key="1">
    <citation type="submission" date="2021-01" db="EMBL/GenBank/DDBJ databases">
        <authorList>
            <person name="Corre E."/>
            <person name="Pelletier E."/>
            <person name="Niang G."/>
            <person name="Scheremetjew M."/>
            <person name="Finn R."/>
            <person name="Kale V."/>
            <person name="Holt S."/>
            <person name="Cochrane G."/>
            <person name="Meng A."/>
            <person name="Brown T."/>
            <person name="Cohen L."/>
        </authorList>
    </citation>
    <scope>NUCLEOTIDE SEQUENCE</scope>
    <source>
        <strain evidence="10">GSO104</strain>
    </source>
</reference>
<keyword evidence="4" id="KW-0479">Metal-binding</keyword>
<protein>
    <recommendedName>
        <fullName evidence="9">Fucolectin tachylectin-4 pentraxin-1 domain-containing protein</fullName>
    </recommendedName>
</protein>
<dbReference type="SMART" id="SM00607">
    <property type="entry name" value="FTP"/>
    <property type="match status" value="1"/>
</dbReference>
<organism evidence="10">
    <name type="scientific">Ditylum brightwellii</name>
    <dbReference type="NCBI Taxonomy" id="49249"/>
    <lineage>
        <taxon>Eukaryota</taxon>
        <taxon>Sar</taxon>
        <taxon>Stramenopiles</taxon>
        <taxon>Ochrophyta</taxon>
        <taxon>Bacillariophyta</taxon>
        <taxon>Mediophyceae</taxon>
        <taxon>Lithodesmiophycidae</taxon>
        <taxon>Lithodesmiales</taxon>
        <taxon>Lithodesmiaceae</taxon>
        <taxon>Ditylum</taxon>
    </lineage>
</organism>
<dbReference type="EMBL" id="HBNS01036378">
    <property type="protein sequence ID" value="CAE4632953.1"/>
    <property type="molecule type" value="Transcribed_RNA"/>
</dbReference>
<evidence type="ECO:0000256" key="8">
    <source>
        <dbReference type="SAM" id="MobiDB-lite"/>
    </source>
</evidence>
<dbReference type="GO" id="GO:0010185">
    <property type="term" value="P:regulation of cellular defense response"/>
    <property type="evidence" value="ECO:0007669"/>
    <property type="project" value="UniProtKB-ARBA"/>
</dbReference>
<evidence type="ECO:0000256" key="4">
    <source>
        <dbReference type="ARBA" id="ARBA00022723"/>
    </source>
</evidence>
<name>A0A7S4S2X3_9STRA</name>
<evidence type="ECO:0000256" key="3">
    <source>
        <dbReference type="ARBA" id="ARBA00011233"/>
    </source>
</evidence>
<comment type="subunit">
    <text evidence="3">Homotrimer.</text>
</comment>
<evidence type="ECO:0000256" key="6">
    <source>
        <dbReference type="ARBA" id="ARBA00022837"/>
    </source>
</evidence>
<accession>A0A7S4S2X3</accession>
<evidence type="ECO:0000256" key="7">
    <source>
        <dbReference type="ARBA" id="ARBA00023157"/>
    </source>
</evidence>
<dbReference type="InterPro" id="IPR006585">
    <property type="entry name" value="FTP1"/>
</dbReference>
<keyword evidence="7" id="KW-1015">Disulfide bond</keyword>
<dbReference type="GO" id="GO:0001868">
    <property type="term" value="P:regulation of complement activation, lectin pathway"/>
    <property type="evidence" value="ECO:0007669"/>
    <property type="project" value="UniProtKB-ARBA"/>
</dbReference>
<comment type="similarity">
    <text evidence="2">Belongs to the fucolectin family.</text>
</comment>
<dbReference type="AlphaFoldDB" id="A0A7S4S2X3"/>
<evidence type="ECO:0000256" key="2">
    <source>
        <dbReference type="ARBA" id="ARBA00010147"/>
    </source>
</evidence>
<sequence length="850" mass="92660">MSGPALPFRTTTVRSTSESSMNSFINSMINSSFSAAEKSKSSLSASTSIKVSALFASFNASSQGATEGESESHEASTSTSNTNVQKQETGTEAFVSEYTFVPTKSISLREGGLILSDYAYHRLKQVRNAATAKEFLKAFGTHIPMGNQTLGGVFIRTMKMTSRKETKMSELFSAATVELSKTNKEAMKATASGGFKHGFIGAIKGSASASISSASSSGFTSTGDAAYGSGDASGSSNATFESNVICHGPNAATHDSFYQQLMTNNATWTVIDRGEPTSYFAVWDLIDYMGQGDYFSRQCDLLKAEWKSMALKNMQANPGDAELLAELWTFGPLEPVLEVSKFLSNLASCLVPVDMGTFDSNLANQFESVVKLAALAAKEDPSVTFSPKEFIEAGSAGTEKLKFSVFENCPEYEVTKALMSSFTPSHWSCFDLAFTETVKNAVISLGKRDRLFNLCKRYFNSDEDDWSLCKKLIEFPAEYVKADDKEKEAYTRHLKEQLEMRDKEGLTCAQYLTKSDNFELFKCAIVLGPSSLIPDGGKDIVDYALAHGNGSIQKFIDSITLVDITGKRTSEYNTTTIEFGGSFEINSIIPINPYYKGDSCVYVTKIVVKKGEEVIWYKMFNDEKYEKGISVTLDHGIVGSTVAVHARLSSSRSNFGGSWGQPASWAGSSSGNNSSSSSGNNSSSIPRANIHPQVMTRSLRNVALGKKATQSTTVTYCPASRAVDGDLLHLPEGTGSYTIEEGFPWWEVDLDGTFDIHAIRIYPRGDKVEADYQLNHLTVEVFKDGSKEAVWKEYYEGAPFMSKDHTFKLPGGKVGNRVKISKNNVKGYGYICMNQVQVFAKVTGDSVTDA</sequence>
<dbReference type="PANTHER" id="PTHR45713">
    <property type="entry name" value="FTP DOMAIN-CONTAINING PROTEIN"/>
    <property type="match status" value="1"/>
</dbReference>